<comment type="caution">
    <text evidence="6">The sequence shown here is derived from an EMBL/GenBank/DDBJ whole genome shotgun (WGS) entry which is preliminary data.</text>
</comment>
<dbReference type="RefSeq" id="WP_246946946.1">
    <property type="nucleotide sequence ID" value="NZ_JALKII010000001.1"/>
</dbReference>
<reference evidence="6" key="1">
    <citation type="submission" date="2022-04" db="EMBL/GenBank/DDBJ databases">
        <title>Alcanivorax sp. CY1518 draft genome sequence.</title>
        <authorList>
            <person name="Zhao G."/>
            <person name="An M."/>
        </authorList>
    </citation>
    <scope>NUCLEOTIDE SEQUENCE</scope>
    <source>
        <strain evidence="6">CY1518</strain>
    </source>
</reference>
<evidence type="ECO:0000256" key="2">
    <source>
        <dbReference type="ARBA" id="ARBA00022679"/>
    </source>
</evidence>
<evidence type="ECO:0000259" key="5">
    <source>
        <dbReference type="Pfam" id="PF13657"/>
    </source>
</evidence>
<dbReference type="EMBL" id="JALKII010000001">
    <property type="protein sequence ID" value="MCK0536094.1"/>
    <property type="molecule type" value="Genomic_DNA"/>
</dbReference>
<keyword evidence="7" id="KW-1185">Reference proteome</keyword>
<name>A0ABT0E2P5_9GAMM</name>
<organism evidence="6 7">
    <name type="scientific">Alcanivorax quisquiliarum</name>
    <dbReference type="NCBI Taxonomy" id="2933565"/>
    <lineage>
        <taxon>Bacteria</taxon>
        <taxon>Pseudomonadati</taxon>
        <taxon>Pseudomonadota</taxon>
        <taxon>Gammaproteobacteria</taxon>
        <taxon>Oceanospirillales</taxon>
        <taxon>Alcanivoracaceae</taxon>
        <taxon>Alcanivorax</taxon>
    </lineage>
</organism>
<evidence type="ECO:0000259" key="4">
    <source>
        <dbReference type="Pfam" id="PF07804"/>
    </source>
</evidence>
<dbReference type="PANTHER" id="PTHR37419">
    <property type="entry name" value="SERINE/THREONINE-PROTEIN KINASE TOXIN HIPA"/>
    <property type="match status" value="1"/>
</dbReference>
<dbReference type="Gene3D" id="1.10.1070.20">
    <property type="match status" value="1"/>
</dbReference>
<evidence type="ECO:0000256" key="1">
    <source>
        <dbReference type="ARBA" id="ARBA00010164"/>
    </source>
</evidence>
<dbReference type="Pfam" id="PF13657">
    <property type="entry name" value="Couple_hipA"/>
    <property type="match status" value="1"/>
</dbReference>
<keyword evidence="2" id="KW-0808">Transferase</keyword>
<keyword evidence="3" id="KW-0418">Kinase</keyword>
<proteinExistence type="inferred from homology"/>
<dbReference type="InterPro" id="IPR017508">
    <property type="entry name" value="HipA_N1"/>
</dbReference>
<sequence>MEGMSELDVLVGREPAGRLGKAVLPHRREDYVFTYRTDNPERAISVTMPLRAGSYDAPQLHPIFVQNLPEGYLGDIIRRTVSKLYGSSELALLAALGPYQIGRLSYEPPGQVRDAEHSTEQLETLLSAENPDLFAELVEKYALHSGISGVQPKLLIAATSEPPRGKAAIRSHKLIVKAWGQDFPHLALNEYFCMSVAKAAGLRVPHFDVSRDARLFIMERFDVSEAGGYLGFEDGCVMQGRAPAEKYDSTYERLARSISDYVSPLRRQAALAELFGSIVVSWAVRNGDAHLKNFGILYDRPGGTVDIAPAYDIVTTTAYLRNDVPALHMARSKRWWPIGWLARFGTNHCGQSPNQTKVIIKAVAGALVKVLPELTHAAPRFPDVAEPMIEAWEASLKEISAWL</sequence>
<protein>
    <submittedName>
        <fullName evidence="6">Type II toxin-antitoxin system HipA family toxin</fullName>
    </submittedName>
</protein>
<comment type="similarity">
    <text evidence="1">Belongs to the HipA Ser/Thr kinase family.</text>
</comment>
<dbReference type="PANTHER" id="PTHR37419:SF1">
    <property type="entry name" value="SERINE_THREONINE-PROTEIN KINASE TOXIN HIPA"/>
    <property type="match status" value="1"/>
</dbReference>
<evidence type="ECO:0000256" key="3">
    <source>
        <dbReference type="ARBA" id="ARBA00022777"/>
    </source>
</evidence>
<gene>
    <name evidence="6" type="ORF">MU846_00015</name>
</gene>
<dbReference type="Proteomes" id="UP001165524">
    <property type="component" value="Unassembled WGS sequence"/>
</dbReference>
<dbReference type="Pfam" id="PF07804">
    <property type="entry name" value="HipA_C"/>
    <property type="match status" value="1"/>
</dbReference>
<feature type="domain" description="HipA-like C-terminal" evidence="4">
    <location>
        <begin position="146"/>
        <end position="369"/>
    </location>
</feature>
<evidence type="ECO:0000313" key="6">
    <source>
        <dbReference type="EMBL" id="MCK0536094.1"/>
    </source>
</evidence>
<feature type="domain" description="HipA N-terminal subdomain 1" evidence="5">
    <location>
        <begin position="7"/>
        <end position="106"/>
    </location>
</feature>
<evidence type="ECO:0000313" key="7">
    <source>
        <dbReference type="Proteomes" id="UP001165524"/>
    </source>
</evidence>
<accession>A0ABT0E2P5</accession>
<dbReference type="InterPro" id="IPR012893">
    <property type="entry name" value="HipA-like_C"/>
</dbReference>
<dbReference type="InterPro" id="IPR052028">
    <property type="entry name" value="HipA_Ser/Thr_kinase"/>
</dbReference>